<gene>
    <name evidence="1" type="ORF">DPMN_023224</name>
</gene>
<accession>A0A9D4R9Q3</accession>
<dbReference type="AlphaFoldDB" id="A0A9D4R9Q3"/>
<name>A0A9D4R9Q3_DREPO</name>
<keyword evidence="2" id="KW-1185">Reference proteome</keyword>
<evidence type="ECO:0000313" key="1">
    <source>
        <dbReference type="EMBL" id="KAH3860326.1"/>
    </source>
</evidence>
<dbReference type="Proteomes" id="UP000828390">
    <property type="component" value="Unassembled WGS sequence"/>
</dbReference>
<comment type="caution">
    <text evidence="1">The sequence shown here is derived from an EMBL/GenBank/DDBJ whole genome shotgun (WGS) entry which is preliminary data.</text>
</comment>
<reference evidence="1" key="2">
    <citation type="submission" date="2020-11" db="EMBL/GenBank/DDBJ databases">
        <authorList>
            <person name="McCartney M.A."/>
            <person name="Auch B."/>
            <person name="Kono T."/>
            <person name="Mallez S."/>
            <person name="Becker A."/>
            <person name="Gohl D.M."/>
            <person name="Silverstein K.A.T."/>
            <person name="Koren S."/>
            <person name="Bechman K.B."/>
            <person name="Herman A."/>
            <person name="Abrahante J.E."/>
            <person name="Garbe J."/>
        </authorList>
    </citation>
    <scope>NUCLEOTIDE SEQUENCE</scope>
    <source>
        <strain evidence="1">Duluth1</strain>
        <tissue evidence="1">Whole animal</tissue>
    </source>
</reference>
<sequence length="56" mass="6313">MVLLYERGLATSTFRRTILRLLEVRTYDVQHMSQAAGRVASASMKCDVCEGNDSDF</sequence>
<protein>
    <submittedName>
        <fullName evidence="1">Uncharacterized protein</fullName>
    </submittedName>
</protein>
<organism evidence="1 2">
    <name type="scientific">Dreissena polymorpha</name>
    <name type="common">Zebra mussel</name>
    <name type="synonym">Mytilus polymorpha</name>
    <dbReference type="NCBI Taxonomy" id="45954"/>
    <lineage>
        <taxon>Eukaryota</taxon>
        <taxon>Metazoa</taxon>
        <taxon>Spiralia</taxon>
        <taxon>Lophotrochozoa</taxon>
        <taxon>Mollusca</taxon>
        <taxon>Bivalvia</taxon>
        <taxon>Autobranchia</taxon>
        <taxon>Heteroconchia</taxon>
        <taxon>Euheterodonta</taxon>
        <taxon>Imparidentia</taxon>
        <taxon>Neoheterodontei</taxon>
        <taxon>Myida</taxon>
        <taxon>Dreissenoidea</taxon>
        <taxon>Dreissenidae</taxon>
        <taxon>Dreissena</taxon>
    </lineage>
</organism>
<reference evidence="1" key="1">
    <citation type="journal article" date="2019" name="bioRxiv">
        <title>The Genome of the Zebra Mussel, Dreissena polymorpha: A Resource for Invasive Species Research.</title>
        <authorList>
            <person name="McCartney M.A."/>
            <person name="Auch B."/>
            <person name="Kono T."/>
            <person name="Mallez S."/>
            <person name="Zhang Y."/>
            <person name="Obille A."/>
            <person name="Becker A."/>
            <person name="Abrahante J.E."/>
            <person name="Garbe J."/>
            <person name="Badalamenti J.P."/>
            <person name="Herman A."/>
            <person name="Mangelson H."/>
            <person name="Liachko I."/>
            <person name="Sullivan S."/>
            <person name="Sone E.D."/>
            <person name="Koren S."/>
            <person name="Silverstein K.A.T."/>
            <person name="Beckman K.B."/>
            <person name="Gohl D.M."/>
        </authorList>
    </citation>
    <scope>NUCLEOTIDE SEQUENCE</scope>
    <source>
        <strain evidence="1">Duluth1</strain>
        <tissue evidence="1">Whole animal</tissue>
    </source>
</reference>
<proteinExistence type="predicted"/>
<dbReference type="EMBL" id="JAIWYP010000002">
    <property type="protein sequence ID" value="KAH3860326.1"/>
    <property type="molecule type" value="Genomic_DNA"/>
</dbReference>
<evidence type="ECO:0000313" key="2">
    <source>
        <dbReference type="Proteomes" id="UP000828390"/>
    </source>
</evidence>